<organism evidence="2 3">
    <name type="scientific">Metallococcus carri</name>
    <dbReference type="NCBI Taxonomy" id="1656884"/>
    <lineage>
        <taxon>Bacteria</taxon>
        <taxon>Bacillati</taxon>
        <taxon>Actinomycetota</taxon>
        <taxon>Actinomycetes</taxon>
        <taxon>Micrococcales</taxon>
        <taxon>Dermacoccaceae</taxon>
        <taxon>Metallococcus</taxon>
    </lineage>
</organism>
<dbReference type="EMBL" id="JAAOIV010000001">
    <property type="protein sequence ID" value="NHN54603.1"/>
    <property type="molecule type" value="Genomic_DNA"/>
</dbReference>
<keyword evidence="3" id="KW-1185">Reference proteome</keyword>
<sequence>MTDQPTYELVRGEMRPWTDYEGENFPAGGPVLTSVLADLASSVTGRVLVAGPTSADTVRAVAGEGRSVDLLVRGADDAERLGAELTGVRVIAGALDGLVADNPQPYDLVIAVAGVDRLTSYDAQRVSFADQLQMLAGLTTDGGVLAVAHEFDTAPASVLDARPEDQRHGDNDWRPVDTDTTRPVDHAGFVAAVRAVRAGEVDDLLLFGPPAAPRAAVNSRVTREAENLTDLLVAAAGATHRPLLAAPDEQVTRLVRVGRVADAADAALLIVGGRVAGDVITAAGDRALTATLAATGEPGWTSIRTSEPVAWPDARFAPGGSRDTAQPSETGRYVPAPAASEPSPLVTVEPSLAPSRVALSPTLHQLLRYAAATDDVPEFRRLAAEFGGLVETVPVTERRVLTTTTTVLDGGSVRPGLDIRAWTTTVSVDEALAAAFWLLQDAFVRARVRLPWPHHVRDAALTATWVEMAGGTADDASLARGRELADALSQAAPVVTTDLRAALADADAARRELGEAQGHIAGLERTIGFRDKQLRTREDVIRNLRKSPGAGLAASKSTGTSVAKLVKRTSEVRSFGELTAGVNRVVKRRQRQKQMRSKA</sequence>
<protein>
    <submittedName>
        <fullName evidence="2">Uncharacterized protein</fullName>
    </submittedName>
</protein>
<evidence type="ECO:0000313" key="3">
    <source>
        <dbReference type="Proteomes" id="UP000744769"/>
    </source>
</evidence>
<reference evidence="2" key="1">
    <citation type="submission" date="2020-03" db="EMBL/GenBank/DDBJ databases">
        <title>Draft sequencing of Calidifontibacter sp. DB0510.</title>
        <authorList>
            <person name="Kim D.-U."/>
        </authorList>
    </citation>
    <scope>NUCLEOTIDE SEQUENCE</scope>
    <source>
        <strain evidence="2">DB0510</strain>
    </source>
</reference>
<dbReference type="Proteomes" id="UP000744769">
    <property type="component" value="Unassembled WGS sequence"/>
</dbReference>
<evidence type="ECO:0000256" key="1">
    <source>
        <dbReference type="SAM" id="MobiDB-lite"/>
    </source>
</evidence>
<accession>A0A967EG41</accession>
<proteinExistence type="predicted"/>
<gene>
    <name evidence="2" type="ORF">G9U51_02260</name>
</gene>
<evidence type="ECO:0000313" key="2">
    <source>
        <dbReference type="EMBL" id="NHN54603.1"/>
    </source>
</evidence>
<comment type="caution">
    <text evidence="2">The sequence shown here is derived from an EMBL/GenBank/DDBJ whole genome shotgun (WGS) entry which is preliminary data.</text>
</comment>
<dbReference type="AlphaFoldDB" id="A0A967EG41"/>
<name>A0A967EG41_9MICO</name>
<dbReference type="RefSeq" id="WP_166192426.1">
    <property type="nucleotide sequence ID" value="NZ_JAAOIV010000001.1"/>
</dbReference>
<feature type="region of interest" description="Disordered" evidence="1">
    <location>
        <begin position="316"/>
        <end position="345"/>
    </location>
</feature>